<sequence length="29" mass="3262">MVKAKLFEVQAKHGTLSTTTLVPKYLNNE</sequence>
<reference evidence="1" key="2">
    <citation type="submission" date="2023-04" db="EMBL/GenBank/DDBJ databases">
        <authorList>
            <person name="Bruccoleri R.E."/>
            <person name="Oakeley E.J."/>
            <person name="Faust A.-M."/>
            <person name="Dessus-Babus S."/>
            <person name="Altorfer M."/>
            <person name="Burckhardt D."/>
            <person name="Oertli M."/>
            <person name="Naumann U."/>
            <person name="Petersen F."/>
            <person name="Wong J."/>
        </authorList>
    </citation>
    <scope>NUCLEOTIDE SEQUENCE</scope>
    <source>
        <strain evidence="1">GSM-AAB239-AS_SAM_17_03QT</strain>
        <tissue evidence="1">Leaf</tissue>
    </source>
</reference>
<evidence type="ECO:0000313" key="3">
    <source>
        <dbReference type="Proteomes" id="UP001140949"/>
    </source>
</evidence>
<dbReference type="EMBL" id="JANAVB010001014">
    <property type="protein sequence ID" value="KAJ6853065.1"/>
    <property type="molecule type" value="Genomic_DNA"/>
</dbReference>
<name>A0AAX6IDK0_IRIPA</name>
<dbReference type="EMBL" id="JANAVB010002393">
    <property type="protein sequence ID" value="KAJ6851302.1"/>
    <property type="molecule type" value="Genomic_DNA"/>
</dbReference>
<protein>
    <submittedName>
        <fullName evidence="1">ATP synthase CF0 B subunit (Plastid)</fullName>
    </submittedName>
</protein>
<reference evidence="1" key="1">
    <citation type="journal article" date="2023" name="GigaByte">
        <title>Genome assembly of the bearded iris, Iris pallida Lam.</title>
        <authorList>
            <person name="Bruccoleri R.E."/>
            <person name="Oakeley E.J."/>
            <person name="Faust A.M.E."/>
            <person name="Altorfer M."/>
            <person name="Dessus-Babus S."/>
            <person name="Burckhardt D."/>
            <person name="Oertli M."/>
            <person name="Naumann U."/>
            <person name="Petersen F."/>
            <person name="Wong J."/>
        </authorList>
    </citation>
    <scope>NUCLEOTIDE SEQUENCE</scope>
    <source>
        <strain evidence="1">GSM-AAB239-AS_SAM_17_03QT</strain>
    </source>
</reference>
<dbReference type="Proteomes" id="UP001140949">
    <property type="component" value="Unassembled WGS sequence"/>
</dbReference>
<evidence type="ECO:0000313" key="1">
    <source>
        <dbReference type="EMBL" id="KAJ6851302.1"/>
    </source>
</evidence>
<accession>A0AAX6IDK0</accession>
<comment type="caution">
    <text evidence="1">The sequence shown here is derived from an EMBL/GenBank/DDBJ whole genome shotgun (WGS) entry which is preliminary data.</text>
</comment>
<proteinExistence type="predicted"/>
<keyword evidence="3" id="KW-1185">Reference proteome</keyword>
<organism evidence="1 3">
    <name type="scientific">Iris pallida</name>
    <name type="common">Sweet iris</name>
    <dbReference type="NCBI Taxonomy" id="29817"/>
    <lineage>
        <taxon>Eukaryota</taxon>
        <taxon>Viridiplantae</taxon>
        <taxon>Streptophyta</taxon>
        <taxon>Embryophyta</taxon>
        <taxon>Tracheophyta</taxon>
        <taxon>Spermatophyta</taxon>
        <taxon>Magnoliopsida</taxon>
        <taxon>Liliopsida</taxon>
        <taxon>Asparagales</taxon>
        <taxon>Iridaceae</taxon>
        <taxon>Iridoideae</taxon>
        <taxon>Irideae</taxon>
        <taxon>Iris</taxon>
    </lineage>
</organism>
<evidence type="ECO:0000313" key="2">
    <source>
        <dbReference type="EMBL" id="KAJ6853065.1"/>
    </source>
</evidence>
<gene>
    <name evidence="2" type="ORF">M6B38_251855</name>
    <name evidence="1" type="ORF">M6B38_261620</name>
</gene>
<dbReference type="AlphaFoldDB" id="A0AAX6IDK0"/>